<proteinExistence type="predicted"/>
<protein>
    <submittedName>
        <fullName evidence="1">Uncharacterized protein</fullName>
    </submittedName>
</protein>
<name>A0ABN8XME3_RANTA</name>
<keyword evidence="2" id="KW-1185">Reference proteome</keyword>
<evidence type="ECO:0000313" key="1">
    <source>
        <dbReference type="EMBL" id="CAI9150084.1"/>
    </source>
</evidence>
<dbReference type="EMBL" id="CATKSN020000645">
    <property type="protein sequence ID" value="CAI9150084.1"/>
    <property type="molecule type" value="Genomic_DNA"/>
</dbReference>
<organism evidence="1 2">
    <name type="scientific">Rangifer tarandus platyrhynchus</name>
    <name type="common">Svalbard reindeer</name>
    <dbReference type="NCBI Taxonomy" id="3082113"/>
    <lineage>
        <taxon>Eukaryota</taxon>
        <taxon>Metazoa</taxon>
        <taxon>Chordata</taxon>
        <taxon>Craniata</taxon>
        <taxon>Vertebrata</taxon>
        <taxon>Euteleostomi</taxon>
        <taxon>Mammalia</taxon>
        <taxon>Eutheria</taxon>
        <taxon>Laurasiatheria</taxon>
        <taxon>Artiodactyla</taxon>
        <taxon>Ruminantia</taxon>
        <taxon>Pecora</taxon>
        <taxon>Cervidae</taxon>
        <taxon>Odocoileinae</taxon>
        <taxon>Rangifer</taxon>
    </lineage>
</organism>
<accession>A0ABN8XME3</accession>
<reference evidence="1" key="1">
    <citation type="submission" date="2023-04" db="EMBL/GenBank/DDBJ databases">
        <authorList>
            <consortium name="ELIXIR-Norway"/>
        </authorList>
    </citation>
    <scope>NUCLEOTIDE SEQUENCE [LARGE SCALE GENOMIC DNA]</scope>
</reference>
<comment type="caution">
    <text evidence="1">The sequence shown here is derived from an EMBL/GenBank/DDBJ whole genome shotgun (WGS) entry which is preliminary data.</text>
</comment>
<sequence length="103" mass="11549">MRCKVLNNHRFFFLLQYSAIRCNDVCASAEFTTNGQKIAATSESNGSDFFIKLNLLENMQPSVLAQETQVINCTEDAAADTVLHISSLLFRKISRGEDKRSSK</sequence>
<gene>
    <name evidence="1" type="ORF">MRATA1EN1_LOCUS31702</name>
</gene>
<evidence type="ECO:0000313" key="2">
    <source>
        <dbReference type="Proteomes" id="UP001176941"/>
    </source>
</evidence>
<dbReference type="Proteomes" id="UP001176941">
    <property type="component" value="Unassembled WGS sequence"/>
</dbReference>